<evidence type="ECO:0000313" key="1">
    <source>
        <dbReference type="EMBL" id="SFH93015.1"/>
    </source>
</evidence>
<dbReference type="AlphaFoldDB" id="A0A1I3E229"/>
<organism evidence="1 2">
    <name type="scientific">Parapedobacter indicus</name>
    <dbReference type="NCBI Taxonomy" id="1477437"/>
    <lineage>
        <taxon>Bacteria</taxon>
        <taxon>Pseudomonadati</taxon>
        <taxon>Bacteroidota</taxon>
        <taxon>Sphingobacteriia</taxon>
        <taxon>Sphingobacteriales</taxon>
        <taxon>Sphingobacteriaceae</taxon>
        <taxon>Parapedobacter</taxon>
    </lineage>
</organism>
<keyword evidence="2" id="KW-1185">Reference proteome</keyword>
<name>A0A1I3E229_9SPHI</name>
<evidence type="ECO:0000313" key="2">
    <source>
        <dbReference type="Proteomes" id="UP000198670"/>
    </source>
</evidence>
<reference evidence="1 2" key="1">
    <citation type="submission" date="2016-10" db="EMBL/GenBank/DDBJ databases">
        <authorList>
            <person name="de Groot N.N."/>
        </authorList>
    </citation>
    <scope>NUCLEOTIDE SEQUENCE [LARGE SCALE GENOMIC DNA]</scope>
    <source>
        <strain evidence="1 2">RK1</strain>
    </source>
</reference>
<gene>
    <name evidence="1" type="ORF">SAMN05444682_101731</name>
</gene>
<dbReference type="Proteomes" id="UP000198670">
    <property type="component" value="Unassembled WGS sequence"/>
</dbReference>
<dbReference type="EMBL" id="FOQO01000001">
    <property type="protein sequence ID" value="SFH93015.1"/>
    <property type="molecule type" value="Genomic_DNA"/>
</dbReference>
<dbReference type="STRING" id="1477437.SAMN05444682_101731"/>
<proteinExistence type="predicted"/>
<accession>A0A1I3E229</accession>
<sequence length="47" mass="5363">MATKSKVVHYAGIPCNKTNKPVANPTYTYHWENVTCKKCLEAKPKLR</sequence>
<protein>
    <submittedName>
        <fullName evidence="1">Uncharacterized protein</fullName>
    </submittedName>
</protein>